<keyword evidence="5" id="KW-1185">Reference proteome</keyword>
<dbReference type="Proteomes" id="UP000677305">
    <property type="component" value="Chromosome"/>
</dbReference>
<dbReference type="InterPro" id="IPR011050">
    <property type="entry name" value="Pectin_lyase_fold/virulence"/>
</dbReference>
<keyword evidence="1" id="KW-0326">Glycosidase</keyword>
<sequence length="1140" mass="127574">MGIKKYSRLLIVTVLCFYVFTNLFNLSFSYLTVHAEAVSENYALGKNVEASSSYPEYPASAIVDGRKDRASVDGVATFWAPFEENYVEPYWAIVDLGQERSINKVLLYFNKNSNNVNFECAPVHIKLEVSNDKTNWTTVYDQDTGIDPPSASGINNSPAYYEPYECSISYDSTVRYIKLTPSDDWVHIVEMEVYGEPIKLTSIRSIDDIVVTEGIANDNLPLPHQAMYATQEKNDIRGRIDIYPSTDPNKSWKEDINNPFNPNQPGIYHFTGTINNNLFTSPPYFYNPDNLQPEVDVVVQKAGIKSFVVPNQIGSTSIDYTNQQINIKVFNDTDLTKVYPIITTTDYTTCSPDNNQAMDFSNGSVEYTVTAKNGNSYKWNVTITKQDNYQAELYVSPDGNDNNPGTIEAPLKTIAGARDFVRTINSNMTGDIIVYLRGGTYFIDEPIILNKTDSGTNGYNVLYKAYPNETPVISGGKKVEGWEAAPDKAGAYRALAPSDVDYSREIYVNGRRAVIARNTGTGINGWSGYDNPNMTWYDNSVDGFPKYYEDTARDRTLTVHQGYTTDSSYEFNNMNNWRNVSDIEMVYLVGWTFHIIPVKSALTNSSGGLNIEMKPQAFYDVQTGIGGPLAIQDPNYVQNAFELLDEPGESYFDRSSKYIYYIPRNGEDMQSAQVYVPKVEDLILGSGESNDHIKNISFTGISFECTGYNSPNSEEGAVTGQASFLKRNGNWTKMPGAIRFDYSSNIRFDDCKFKMIGKAGVDFHRESQNNTVIGSEFDGIGSSGIQIGPENTEESNYAADTNVVKNNKILANKIYNIGESYNGAIGVWLGLTKGTIVSYNDLDHVSYTGISSGWSWGYDCPTIAGQNVIEYNHIRNCLEKLHDGGGIYMLGYQPGSRIKGNHVHDNVVGAPGGIYLDEGSSGYTDISRNVVYRVASSQPDTFFFNRNVGYWSEMSDRDIMVGHMDAVMTENYPHNHFTYPGSSSRPNPSEPDMSIPYVVDTISKAGNHKSYSYIIDDNDIENIYQGTWVQYTQDPNNYLDTEHYSNTQDSYIEYEFIGTGVDWIGAKNSNLGYADIYLDGQLVQENLDCYESSSKQHQQVLYSVRGLANNKHTIKIVVSGDKNASSSNTYIVHDAFKIWQ</sequence>
<keyword evidence="2" id="KW-1133">Transmembrane helix</keyword>
<dbReference type="Gene3D" id="2.160.20.10">
    <property type="entry name" value="Single-stranded right-handed beta-helix, Pectin lyase-like"/>
    <property type="match status" value="2"/>
</dbReference>
<protein>
    <submittedName>
        <fullName evidence="4">Discoidin domain-containing protein</fullName>
    </submittedName>
</protein>
<dbReference type="InterPro" id="IPR000421">
    <property type="entry name" value="FA58C"/>
</dbReference>
<dbReference type="RefSeq" id="WP_212693328.1">
    <property type="nucleotide sequence ID" value="NZ_CP058561.1"/>
</dbReference>
<name>A0A8J8SBZ8_9FIRM</name>
<dbReference type="KEGG" id="vgu:HYG85_09850"/>
<keyword evidence="2" id="KW-0472">Membrane</keyword>
<proteinExistence type="predicted"/>
<dbReference type="InterPro" id="IPR008979">
    <property type="entry name" value="Galactose-bd-like_sf"/>
</dbReference>
<dbReference type="Pfam" id="PF13229">
    <property type="entry name" value="Beta_helix"/>
    <property type="match status" value="1"/>
</dbReference>
<reference evidence="4 5" key="1">
    <citation type="submission" date="2020-07" db="EMBL/GenBank/DDBJ databases">
        <title>Vallitalea guaymasensis genome.</title>
        <authorList>
            <person name="Postec A."/>
        </authorList>
    </citation>
    <scope>NUCLEOTIDE SEQUENCE [LARGE SCALE GENOMIC DNA]</scope>
    <source>
        <strain evidence="4 5">Ra1766G1</strain>
    </source>
</reference>
<evidence type="ECO:0000313" key="5">
    <source>
        <dbReference type="Proteomes" id="UP000677305"/>
    </source>
</evidence>
<dbReference type="Gene3D" id="2.60.120.260">
    <property type="entry name" value="Galactose-binding domain-like"/>
    <property type="match status" value="2"/>
</dbReference>
<dbReference type="SUPFAM" id="SSF49785">
    <property type="entry name" value="Galactose-binding domain-like"/>
    <property type="match status" value="1"/>
</dbReference>
<dbReference type="Gene3D" id="2.60.40.2340">
    <property type="match status" value="1"/>
</dbReference>
<gene>
    <name evidence="4" type="ORF">HYG85_09850</name>
</gene>
<dbReference type="PROSITE" id="PS50022">
    <property type="entry name" value="FA58C_3"/>
    <property type="match status" value="1"/>
</dbReference>
<keyword evidence="1" id="KW-0378">Hydrolase</keyword>
<dbReference type="EMBL" id="CP058561">
    <property type="protein sequence ID" value="QUH29212.1"/>
    <property type="molecule type" value="Genomic_DNA"/>
</dbReference>
<dbReference type="GO" id="GO:0016798">
    <property type="term" value="F:hydrolase activity, acting on glycosyl bonds"/>
    <property type="evidence" value="ECO:0007669"/>
    <property type="project" value="UniProtKB-KW"/>
</dbReference>
<evidence type="ECO:0000256" key="2">
    <source>
        <dbReference type="SAM" id="Phobius"/>
    </source>
</evidence>
<feature type="transmembrane region" description="Helical" evidence="2">
    <location>
        <begin position="9"/>
        <end position="31"/>
    </location>
</feature>
<dbReference type="Pfam" id="PF00754">
    <property type="entry name" value="F5_F8_type_C"/>
    <property type="match status" value="1"/>
</dbReference>
<organism evidence="4 5">
    <name type="scientific">Vallitalea guaymasensis</name>
    <dbReference type="NCBI Taxonomy" id="1185412"/>
    <lineage>
        <taxon>Bacteria</taxon>
        <taxon>Bacillati</taxon>
        <taxon>Bacillota</taxon>
        <taxon>Clostridia</taxon>
        <taxon>Lachnospirales</taxon>
        <taxon>Vallitaleaceae</taxon>
        <taxon>Vallitalea</taxon>
    </lineage>
</organism>
<dbReference type="AlphaFoldDB" id="A0A8J8SBZ8"/>
<dbReference type="InterPro" id="IPR012334">
    <property type="entry name" value="Pectin_lyas_fold"/>
</dbReference>
<keyword evidence="2" id="KW-0812">Transmembrane</keyword>
<evidence type="ECO:0000313" key="4">
    <source>
        <dbReference type="EMBL" id="QUH29212.1"/>
    </source>
</evidence>
<dbReference type="SMART" id="SM00710">
    <property type="entry name" value="PbH1"/>
    <property type="match status" value="7"/>
</dbReference>
<evidence type="ECO:0000259" key="3">
    <source>
        <dbReference type="PROSITE" id="PS50022"/>
    </source>
</evidence>
<dbReference type="InterPro" id="IPR006626">
    <property type="entry name" value="PbH1"/>
</dbReference>
<feature type="domain" description="F5/8 type C" evidence="3">
    <location>
        <begin position="31"/>
        <end position="198"/>
    </location>
</feature>
<dbReference type="SUPFAM" id="SSF51126">
    <property type="entry name" value="Pectin lyase-like"/>
    <property type="match status" value="1"/>
</dbReference>
<dbReference type="PANTHER" id="PTHR36453">
    <property type="entry name" value="SECRETED PROTEIN-RELATED"/>
    <property type="match status" value="1"/>
</dbReference>
<evidence type="ECO:0000256" key="1">
    <source>
        <dbReference type="ARBA" id="ARBA00023295"/>
    </source>
</evidence>
<dbReference type="InterPro" id="IPR039448">
    <property type="entry name" value="Beta_helix"/>
</dbReference>
<dbReference type="PANTHER" id="PTHR36453:SF1">
    <property type="entry name" value="RIGHT HANDED BETA HELIX DOMAIN-CONTAINING PROTEIN"/>
    <property type="match status" value="1"/>
</dbReference>
<accession>A0A8J8SBZ8</accession>